<evidence type="ECO:0000256" key="1">
    <source>
        <dbReference type="ARBA" id="ARBA00022729"/>
    </source>
</evidence>
<name>A0A1W1B8R9_9ZZZZ</name>
<dbReference type="Pfam" id="PF13505">
    <property type="entry name" value="OMP_b-brl"/>
    <property type="match status" value="1"/>
</dbReference>
<protein>
    <recommendedName>
        <fullName evidence="2">Outer membrane protein beta-barrel domain-containing protein</fullName>
    </recommendedName>
</protein>
<gene>
    <name evidence="3" type="ORF">MNB_SM-7-1473</name>
</gene>
<proteinExistence type="predicted"/>
<sequence>MKKIVLTLFFIANALYGFEYDAKLYMGVGGGVEYEKFNDKKGTKNTPAFGSVKFGYGDRRAYAIEFILNYIDNRSNIFSTDDKKRYGMDIMFVKAYNLTKYFYPLFRAGIGAGEMKVKRRFENKVAYSSYNVGIGAFFPINTHYDIEATYQYCYTSYESIDLIATKERLKSHINQIYFGINYRF</sequence>
<keyword evidence="1" id="KW-0732">Signal</keyword>
<dbReference type="EMBL" id="FPHB01000006">
    <property type="protein sequence ID" value="SFV49885.1"/>
    <property type="molecule type" value="Genomic_DNA"/>
</dbReference>
<evidence type="ECO:0000313" key="3">
    <source>
        <dbReference type="EMBL" id="SFV49885.1"/>
    </source>
</evidence>
<organism evidence="3">
    <name type="scientific">hydrothermal vent metagenome</name>
    <dbReference type="NCBI Taxonomy" id="652676"/>
    <lineage>
        <taxon>unclassified sequences</taxon>
        <taxon>metagenomes</taxon>
        <taxon>ecological metagenomes</taxon>
    </lineage>
</organism>
<dbReference type="InterPro" id="IPR011250">
    <property type="entry name" value="OMP/PagP_B-barrel"/>
</dbReference>
<dbReference type="Gene3D" id="2.40.160.20">
    <property type="match status" value="1"/>
</dbReference>
<reference evidence="3" key="1">
    <citation type="submission" date="2016-10" db="EMBL/GenBank/DDBJ databases">
        <authorList>
            <person name="de Groot N.N."/>
        </authorList>
    </citation>
    <scope>NUCLEOTIDE SEQUENCE</scope>
</reference>
<accession>A0A1W1B8R9</accession>
<evidence type="ECO:0000259" key="2">
    <source>
        <dbReference type="Pfam" id="PF13505"/>
    </source>
</evidence>
<feature type="domain" description="Outer membrane protein beta-barrel" evidence="2">
    <location>
        <begin position="8"/>
        <end position="184"/>
    </location>
</feature>
<dbReference type="AlphaFoldDB" id="A0A1W1B8R9"/>
<dbReference type="InterPro" id="IPR027385">
    <property type="entry name" value="Beta-barrel_OMP"/>
</dbReference>
<dbReference type="SUPFAM" id="SSF56925">
    <property type="entry name" value="OMPA-like"/>
    <property type="match status" value="1"/>
</dbReference>